<reference evidence="2 3" key="1">
    <citation type="submission" date="2017-01" db="EMBL/GenBank/DDBJ databases">
        <title>First insights into the biology of 'candidatus Vampirococcus archaeovorus'.</title>
        <authorList>
            <person name="Kizina J."/>
            <person name="Jordan S."/>
            <person name="Stueber K."/>
            <person name="Reinhardt R."/>
            <person name="Harder J."/>
        </authorList>
    </citation>
    <scope>NUCLEOTIDE SEQUENCE [LARGE SCALE GENOMIC DNA]</scope>
    <source>
        <strain evidence="2 3">LiM</strain>
    </source>
</reference>
<keyword evidence="3" id="KW-1185">Reference proteome</keyword>
<keyword evidence="1" id="KW-0472">Membrane</keyword>
<gene>
    <name evidence="2" type="ORF">BU251_03575</name>
</gene>
<keyword evidence="1" id="KW-0812">Transmembrane</keyword>
<proteinExistence type="predicted"/>
<name>A0A410P3U9_VELA1</name>
<evidence type="ECO:0000256" key="1">
    <source>
        <dbReference type="SAM" id="Phobius"/>
    </source>
</evidence>
<protein>
    <submittedName>
        <fullName evidence="2">Uncharacterized protein</fullName>
    </submittedName>
</protein>
<evidence type="ECO:0000313" key="3">
    <source>
        <dbReference type="Proteomes" id="UP000287243"/>
    </source>
</evidence>
<dbReference type="KEGG" id="vai:BU251_03575"/>
<dbReference type="AlphaFoldDB" id="A0A410P3U9"/>
<dbReference type="EMBL" id="CP019384">
    <property type="protein sequence ID" value="QAT16875.1"/>
    <property type="molecule type" value="Genomic_DNA"/>
</dbReference>
<dbReference type="RefSeq" id="WP_128699516.1">
    <property type="nucleotide sequence ID" value="NZ_CP019384.1"/>
</dbReference>
<dbReference type="Proteomes" id="UP000287243">
    <property type="component" value="Chromosome"/>
</dbReference>
<keyword evidence="1" id="KW-1133">Transmembrane helix</keyword>
<organism evidence="2 3">
    <name type="scientific">Velamenicoccus archaeovorus</name>
    <dbReference type="NCBI Taxonomy" id="1930593"/>
    <lineage>
        <taxon>Bacteria</taxon>
        <taxon>Pseudomonadati</taxon>
        <taxon>Candidatus Omnitrophota</taxon>
        <taxon>Candidatus Velamenicoccus</taxon>
    </lineage>
</organism>
<accession>A0A410P3U9</accession>
<sequence length="155" mass="17647">MTSDSLIYGLSVLFFASIVFWAVSAYAEMIIYKAIREASYLLQDILKTRGESGKERPTDYAIVEGRYKDRTMICRINRIAARSWWNFKLGLHCHIEPLRVATQGPADQNHICYPALSTTFTRSFGPSEKLSKNDILNIFEDLTRAAEFIENPTAS</sequence>
<evidence type="ECO:0000313" key="2">
    <source>
        <dbReference type="EMBL" id="QAT16875.1"/>
    </source>
</evidence>
<feature type="transmembrane region" description="Helical" evidence="1">
    <location>
        <begin position="6"/>
        <end position="27"/>
    </location>
</feature>